<gene>
    <name evidence="3" type="ORF">GGQ74_002034</name>
</gene>
<feature type="domain" description="Glycosyltransferase subfamily 4-like N-terminal" evidence="2">
    <location>
        <begin position="13"/>
        <end position="209"/>
    </location>
</feature>
<accession>A0A846QJP2</accession>
<comment type="caution">
    <text evidence="3">The sequence shown here is derived from an EMBL/GenBank/DDBJ whole genome shotgun (WGS) entry which is preliminary data.</text>
</comment>
<proteinExistence type="predicted"/>
<dbReference type="SUPFAM" id="SSF53756">
    <property type="entry name" value="UDP-Glycosyltransferase/glycogen phosphorylase"/>
    <property type="match status" value="1"/>
</dbReference>
<sequence>MRILHVNLNLVEGGLERVMALQCAGLAARGHDNLVLHGRPERPDCAVDGARCACVPWVTHVRCPDLGDRLADVRELLRRERPDVALLNHVFCPELVDLLTRELPCVRFVHDVELVCCGRKMLNRRTPSGAPEPCLFPLGPLCQARAYIHRCMPRDPRIGLPLITARWRIVRMHRSRTRMAAPSGYIRGVLLHNGFAPARVQVIEHFVPTPHGEPSGPQFPADAPPLVLFAARVNKGKGLDVLLAALAHLPRPVRLVVAGDGPDLPAMRELAERLGVAASVEFAGWMDRMELEALRARAALAVVPSVCPESFALVGLEAMAHALPVVGSDSGGITQWLEHGVTGLLVPPRDAAALAGAMDAILADQKLARSMGRAGYAAVRGRFTPERHLDALEALLALAASEGAYAGRAS</sequence>
<dbReference type="InterPro" id="IPR028098">
    <property type="entry name" value="Glyco_trans_4-like_N"/>
</dbReference>
<keyword evidence="3" id="KW-0808">Transferase</keyword>
<dbReference type="Proteomes" id="UP000580856">
    <property type="component" value="Unassembled WGS sequence"/>
</dbReference>
<dbReference type="AlphaFoldDB" id="A0A846QJP2"/>
<reference evidence="3 4" key="1">
    <citation type="submission" date="2020-03" db="EMBL/GenBank/DDBJ databases">
        <title>Genomic Encyclopedia of Type Strains, Phase IV (KMG-IV): sequencing the most valuable type-strain genomes for metagenomic binning, comparative biology and taxonomic classification.</title>
        <authorList>
            <person name="Goeker M."/>
        </authorList>
    </citation>
    <scope>NUCLEOTIDE SEQUENCE [LARGE SCALE GENOMIC DNA]</scope>
    <source>
        <strain evidence="3 4">DSM 24233</strain>
    </source>
</reference>
<dbReference type="PANTHER" id="PTHR12526:SF635">
    <property type="entry name" value="GLYCOSYL TRANSFERASE GROUP 1"/>
    <property type="match status" value="1"/>
</dbReference>
<evidence type="ECO:0000313" key="4">
    <source>
        <dbReference type="Proteomes" id="UP000580856"/>
    </source>
</evidence>
<feature type="domain" description="Glycosyl transferase family 1" evidence="1">
    <location>
        <begin position="222"/>
        <end position="376"/>
    </location>
</feature>
<dbReference type="GO" id="GO:0016757">
    <property type="term" value="F:glycosyltransferase activity"/>
    <property type="evidence" value="ECO:0007669"/>
    <property type="project" value="InterPro"/>
</dbReference>
<organism evidence="3 4">
    <name type="scientific">Desulfobaculum xiamenense</name>
    <dbReference type="NCBI Taxonomy" id="995050"/>
    <lineage>
        <taxon>Bacteria</taxon>
        <taxon>Pseudomonadati</taxon>
        <taxon>Thermodesulfobacteriota</taxon>
        <taxon>Desulfovibrionia</taxon>
        <taxon>Desulfovibrionales</taxon>
        <taxon>Desulfovibrionaceae</taxon>
        <taxon>Desulfobaculum</taxon>
    </lineage>
</organism>
<dbReference type="Pfam" id="PF13439">
    <property type="entry name" value="Glyco_transf_4"/>
    <property type="match status" value="1"/>
</dbReference>
<evidence type="ECO:0000259" key="2">
    <source>
        <dbReference type="Pfam" id="PF13439"/>
    </source>
</evidence>
<dbReference type="Gene3D" id="3.40.50.2000">
    <property type="entry name" value="Glycogen Phosphorylase B"/>
    <property type="match status" value="2"/>
</dbReference>
<protein>
    <submittedName>
        <fullName evidence="3">Glycosyltransferase involved in cell wall biosynthesis</fullName>
    </submittedName>
</protein>
<dbReference type="Pfam" id="PF00534">
    <property type="entry name" value="Glycos_transf_1"/>
    <property type="match status" value="1"/>
</dbReference>
<evidence type="ECO:0000313" key="3">
    <source>
        <dbReference type="EMBL" id="NJB68361.1"/>
    </source>
</evidence>
<dbReference type="InterPro" id="IPR001296">
    <property type="entry name" value="Glyco_trans_1"/>
</dbReference>
<name>A0A846QJP2_9BACT</name>
<dbReference type="RefSeq" id="WP_167941434.1">
    <property type="nucleotide sequence ID" value="NZ_JAATJA010000002.1"/>
</dbReference>
<dbReference type="PANTHER" id="PTHR12526">
    <property type="entry name" value="GLYCOSYLTRANSFERASE"/>
    <property type="match status" value="1"/>
</dbReference>
<keyword evidence="4" id="KW-1185">Reference proteome</keyword>
<dbReference type="CDD" id="cd03801">
    <property type="entry name" value="GT4_PimA-like"/>
    <property type="match status" value="1"/>
</dbReference>
<dbReference type="EMBL" id="JAATJA010000002">
    <property type="protein sequence ID" value="NJB68361.1"/>
    <property type="molecule type" value="Genomic_DNA"/>
</dbReference>
<evidence type="ECO:0000259" key="1">
    <source>
        <dbReference type="Pfam" id="PF00534"/>
    </source>
</evidence>